<feature type="compositionally biased region" description="Polar residues" evidence="1">
    <location>
        <begin position="483"/>
        <end position="494"/>
    </location>
</feature>
<evidence type="ECO:0000259" key="2">
    <source>
        <dbReference type="PROSITE" id="PS50076"/>
    </source>
</evidence>
<dbReference type="Gene3D" id="1.10.287.110">
    <property type="entry name" value="DnaJ domain"/>
    <property type="match status" value="1"/>
</dbReference>
<keyword evidence="4" id="KW-1185">Reference proteome</keyword>
<dbReference type="SMART" id="SM00271">
    <property type="entry name" value="DnaJ"/>
    <property type="match status" value="1"/>
</dbReference>
<dbReference type="Proteomes" id="UP000807716">
    <property type="component" value="Unassembled WGS sequence"/>
</dbReference>
<dbReference type="InterPro" id="IPR018253">
    <property type="entry name" value="DnaJ_domain_CS"/>
</dbReference>
<feature type="compositionally biased region" description="Basic and acidic residues" evidence="1">
    <location>
        <begin position="123"/>
        <end position="132"/>
    </location>
</feature>
<dbReference type="SUPFAM" id="SSF46565">
    <property type="entry name" value="Chaperone J-domain"/>
    <property type="match status" value="1"/>
</dbReference>
<dbReference type="AlphaFoldDB" id="A0A9P6QJB3"/>
<feature type="compositionally biased region" description="Low complexity" evidence="1">
    <location>
        <begin position="149"/>
        <end position="201"/>
    </location>
</feature>
<evidence type="ECO:0000313" key="3">
    <source>
        <dbReference type="EMBL" id="KAG0268608.1"/>
    </source>
</evidence>
<dbReference type="Pfam" id="PF00226">
    <property type="entry name" value="DnaJ"/>
    <property type="match status" value="1"/>
</dbReference>
<proteinExistence type="predicted"/>
<sequence>MTDSDEEIPNYYEVLCVEASATKDDIRKAYRRQALLFHPDKMKPHMQDEASKHFQVINEAYAVLSDDTKRELYDRYGVEGVRKGGNPNPEPEPNDLFNHAFFQNGFAPPRSRSNHQHYHHHPHPSDPNDHYQQHHHYHHHHHHQRPHDPFSMPPFFDSPFGHPLHTGTNTRTSTSSSSSSSSNNNNNNNNNNSRRSNGRSSQRGGFSDHHDRHMRAFHDMMGMSMGMGMGMGMGMDMGMGMGMDPGFGSSSMFQSMHNAPSTSERPSLFATSPFVQQFGPASTSSFSSSFSTGSGPGVRSHTTRTTVVNGQQTTVTEEVDNQGVKTTTVDAPDGSRTIYTDDGVRGTQRVLVQGTSRPAATTRSSLPPGTTAQRPIFIEEEDHDHPHHRGAFQQQQQQQQPFQQQQQPFQQQQFQQQQSFEVNGSGGPESDFIDMNGYDASNPIVLDDPAHAPAPASASASAPPPLSSSRRGEATPLHHAQYGQGQTLRGSSKK</sequence>
<dbReference type="PROSITE" id="PS50076">
    <property type="entry name" value="DNAJ_2"/>
    <property type="match status" value="1"/>
</dbReference>
<dbReference type="EMBL" id="JAAAJB010000046">
    <property type="protein sequence ID" value="KAG0268608.1"/>
    <property type="molecule type" value="Genomic_DNA"/>
</dbReference>
<dbReference type="OrthoDB" id="10250354at2759"/>
<dbReference type="GO" id="GO:0044183">
    <property type="term" value="F:protein folding chaperone"/>
    <property type="evidence" value="ECO:0007669"/>
    <property type="project" value="TreeGrafter"/>
</dbReference>
<dbReference type="GO" id="GO:0005737">
    <property type="term" value="C:cytoplasm"/>
    <property type="evidence" value="ECO:0007669"/>
    <property type="project" value="TreeGrafter"/>
</dbReference>
<dbReference type="InterPro" id="IPR036869">
    <property type="entry name" value="J_dom_sf"/>
</dbReference>
<feature type="region of interest" description="Disordered" evidence="1">
    <location>
        <begin position="80"/>
        <end position="210"/>
    </location>
</feature>
<feature type="compositionally biased region" description="Polar residues" evidence="1">
    <location>
        <begin position="353"/>
        <end position="371"/>
    </location>
</feature>
<gene>
    <name evidence="3" type="primary">DNAJB8</name>
    <name evidence="3" type="ORF">DFQ27_006246</name>
</gene>
<feature type="compositionally biased region" description="Low complexity" evidence="1">
    <location>
        <begin position="451"/>
        <end position="461"/>
    </location>
</feature>
<feature type="region of interest" description="Disordered" evidence="1">
    <location>
        <begin position="384"/>
        <end position="494"/>
    </location>
</feature>
<dbReference type="CDD" id="cd06257">
    <property type="entry name" value="DnaJ"/>
    <property type="match status" value="1"/>
</dbReference>
<evidence type="ECO:0000256" key="1">
    <source>
        <dbReference type="SAM" id="MobiDB-lite"/>
    </source>
</evidence>
<organism evidence="3 4">
    <name type="scientific">Actinomortierella ambigua</name>
    <dbReference type="NCBI Taxonomy" id="1343610"/>
    <lineage>
        <taxon>Eukaryota</taxon>
        <taxon>Fungi</taxon>
        <taxon>Fungi incertae sedis</taxon>
        <taxon>Mucoromycota</taxon>
        <taxon>Mortierellomycotina</taxon>
        <taxon>Mortierellomycetes</taxon>
        <taxon>Mortierellales</taxon>
        <taxon>Mortierellaceae</taxon>
        <taxon>Actinomortierella</taxon>
    </lineage>
</organism>
<accession>A0A9P6QJB3</accession>
<dbReference type="GO" id="GO:0051082">
    <property type="term" value="F:unfolded protein binding"/>
    <property type="evidence" value="ECO:0007669"/>
    <property type="project" value="TreeGrafter"/>
</dbReference>
<feature type="compositionally biased region" description="Low complexity" evidence="1">
    <location>
        <begin position="392"/>
        <end position="418"/>
    </location>
</feature>
<feature type="region of interest" description="Disordered" evidence="1">
    <location>
        <begin position="352"/>
        <end position="371"/>
    </location>
</feature>
<name>A0A9P6QJB3_9FUNG</name>
<feature type="compositionally biased region" description="Basic residues" evidence="1">
    <location>
        <begin position="112"/>
        <end position="122"/>
    </location>
</feature>
<evidence type="ECO:0000313" key="4">
    <source>
        <dbReference type="Proteomes" id="UP000807716"/>
    </source>
</evidence>
<dbReference type="PANTHER" id="PTHR43948:SF10">
    <property type="entry name" value="MRJ, ISOFORM E"/>
    <property type="match status" value="1"/>
</dbReference>
<feature type="compositionally biased region" description="Basic residues" evidence="1">
    <location>
        <begin position="133"/>
        <end position="145"/>
    </location>
</feature>
<dbReference type="PROSITE" id="PS00636">
    <property type="entry name" value="DNAJ_1"/>
    <property type="match status" value="1"/>
</dbReference>
<reference evidence="3" key="1">
    <citation type="journal article" date="2020" name="Fungal Divers.">
        <title>Resolving the Mortierellaceae phylogeny through synthesis of multi-gene phylogenetics and phylogenomics.</title>
        <authorList>
            <person name="Vandepol N."/>
            <person name="Liber J."/>
            <person name="Desiro A."/>
            <person name="Na H."/>
            <person name="Kennedy M."/>
            <person name="Barry K."/>
            <person name="Grigoriev I.V."/>
            <person name="Miller A.N."/>
            <person name="O'Donnell K."/>
            <person name="Stajich J.E."/>
            <person name="Bonito G."/>
        </authorList>
    </citation>
    <scope>NUCLEOTIDE SEQUENCE</scope>
    <source>
        <strain evidence="3">BC1065</strain>
    </source>
</reference>
<dbReference type="InterPro" id="IPR001623">
    <property type="entry name" value="DnaJ_domain"/>
</dbReference>
<protein>
    <submittedName>
        <fullName evidence="3">DnaJ sub B member 8</fullName>
    </submittedName>
</protein>
<feature type="domain" description="J" evidence="2">
    <location>
        <begin position="10"/>
        <end position="77"/>
    </location>
</feature>
<dbReference type="PRINTS" id="PR00625">
    <property type="entry name" value="JDOMAIN"/>
</dbReference>
<dbReference type="GO" id="GO:0051087">
    <property type="term" value="F:protein-folding chaperone binding"/>
    <property type="evidence" value="ECO:0007669"/>
    <property type="project" value="TreeGrafter"/>
</dbReference>
<dbReference type="PANTHER" id="PTHR43948">
    <property type="entry name" value="DNAJ HOMOLOG SUBFAMILY B"/>
    <property type="match status" value="1"/>
</dbReference>
<comment type="caution">
    <text evidence="3">The sequence shown here is derived from an EMBL/GenBank/DDBJ whole genome shotgun (WGS) entry which is preliminary data.</text>
</comment>